<accession>A0AAJ1VP01</accession>
<evidence type="ECO:0000259" key="9">
    <source>
        <dbReference type="PROSITE" id="PS51747"/>
    </source>
</evidence>
<dbReference type="PROSITE" id="PS51747">
    <property type="entry name" value="CYT_DCMP_DEAMINASES_2"/>
    <property type="match status" value="1"/>
</dbReference>
<sequence length="155" mass="16919">MSYDRSEIDKFMQAALDQAQLAFQEGEVPIGAVIVKDGLVIAAGHNQKEQTQIATAHAEKIVIEAANKQLASWRLNDCSLFVTIEPCVMCCGAIIQSRIPQLYYGAADPKFGGVSSLYHLLEDSRANHVVSVNGGILADQAAELMQDFFHKIRAN</sequence>
<comment type="similarity">
    <text evidence="1">Belongs to the cytidine and deoxycytidylate deaminase family. ADAT2 subfamily.</text>
</comment>
<feature type="binding site" evidence="8">
    <location>
        <position position="90"/>
    </location>
    <ligand>
        <name>Zn(2+)</name>
        <dbReference type="ChEBI" id="CHEBI:29105"/>
        <note>catalytic</note>
    </ligand>
</feature>
<dbReference type="Proteomes" id="UP000286907">
    <property type="component" value="Chromosome"/>
</dbReference>
<gene>
    <name evidence="8" type="primary">tadA</name>
    <name evidence="11" type="ORF">DLJ48_01255</name>
    <name evidence="10" type="ORF">EVC35_07010</name>
</gene>
<dbReference type="PANTHER" id="PTHR11079:SF202">
    <property type="entry name" value="TRNA-SPECIFIC ADENOSINE DEAMINASE"/>
    <property type="match status" value="1"/>
</dbReference>
<comment type="catalytic activity">
    <reaction evidence="7 8">
        <text>adenosine(34) in tRNA + H2O + H(+) = inosine(34) in tRNA + NH4(+)</text>
        <dbReference type="Rhea" id="RHEA:43168"/>
        <dbReference type="Rhea" id="RHEA-COMP:10373"/>
        <dbReference type="Rhea" id="RHEA-COMP:10374"/>
        <dbReference type="ChEBI" id="CHEBI:15377"/>
        <dbReference type="ChEBI" id="CHEBI:15378"/>
        <dbReference type="ChEBI" id="CHEBI:28938"/>
        <dbReference type="ChEBI" id="CHEBI:74411"/>
        <dbReference type="ChEBI" id="CHEBI:82852"/>
        <dbReference type="EC" id="3.5.4.33"/>
    </reaction>
</comment>
<dbReference type="RefSeq" id="WP_128685192.1">
    <property type="nucleotide sequence ID" value="NZ_CP029684.2"/>
</dbReference>
<name>A0AAJ1VP01_9LACO</name>
<evidence type="ECO:0000313" key="12">
    <source>
        <dbReference type="Proteomes" id="UP000286907"/>
    </source>
</evidence>
<evidence type="ECO:0000256" key="7">
    <source>
        <dbReference type="ARBA" id="ARBA00048045"/>
    </source>
</evidence>
<dbReference type="Gene3D" id="3.40.140.10">
    <property type="entry name" value="Cytidine Deaminase, domain 2"/>
    <property type="match status" value="1"/>
</dbReference>
<feature type="active site" description="Proton donor" evidence="8">
    <location>
        <position position="59"/>
    </location>
</feature>
<dbReference type="CDD" id="cd01285">
    <property type="entry name" value="nucleoside_deaminase"/>
    <property type="match status" value="1"/>
</dbReference>
<comment type="cofactor">
    <cofactor evidence="8">
        <name>Zn(2+)</name>
        <dbReference type="ChEBI" id="CHEBI:29105"/>
    </cofactor>
    <text evidence="8">Binds 1 zinc ion per subunit.</text>
</comment>
<keyword evidence="6 8" id="KW-0862">Zinc</keyword>
<dbReference type="InterPro" id="IPR002125">
    <property type="entry name" value="CMP_dCMP_dom"/>
</dbReference>
<dbReference type="HAMAP" id="MF_00972">
    <property type="entry name" value="tRNA_aden_deaminase"/>
    <property type="match status" value="1"/>
</dbReference>
<evidence type="ECO:0000256" key="5">
    <source>
        <dbReference type="ARBA" id="ARBA00022801"/>
    </source>
</evidence>
<evidence type="ECO:0000256" key="1">
    <source>
        <dbReference type="ARBA" id="ARBA00010669"/>
    </source>
</evidence>
<dbReference type="EMBL" id="SDWY01000003">
    <property type="protein sequence ID" value="MDN6900754.1"/>
    <property type="molecule type" value="Genomic_DNA"/>
</dbReference>
<dbReference type="SUPFAM" id="SSF53927">
    <property type="entry name" value="Cytidine deaminase-like"/>
    <property type="match status" value="1"/>
</dbReference>
<keyword evidence="4 8" id="KW-0479">Metal-binding</keyword>
<feature type="binding site" evidence="8">
    <location>
        <position position="57"/>
    </location>
    <ligand>
        <name>Zn(2+)</name>
        <dbReference type="ChEBI" id="CHEBI:29105"/>
        <note>catalytic</note>
    </ligand>
</feature>
<evidence type="ECO:0000256" key="2">
    <source>
        <dbReference type="ARBA" id="ARBA00011738"/>
    </source>
</evidence>
<organism evidence="10 13">
    <name type="scientific">Oenococcus sicerae</name>
    <dbReference type="NCBI Taxonomy" id="2203724"/>
    <lineage>
        <taxon>Bacteria</taxon>
        <taxon>Bacillati</taxon>
        <taxon>Bacillota</taxon>
        <taxon>Bacilli</taxon>
        <taxon>Lactobacillales</taxon>
        <taxon>Lactobacillaceae</taxon>
        <taxon>Oenococcus</taxon>
    </lineage>
</organism>
<evidence type="ECO:0000313" key="13">
    <source>
        <dbReference type="Proteomes" id="UP001167919"/>
    </source>
</evidence>
<dbReference type="PANTHER" id="PTHR11079">
    <property type="entry name" value="CYTOSINE DEAMINASE FAMILY MEMBER"/>
    <property type="match status" value="1"/>
</dbReference>
<comment type="subunit">
    <text evidence="2 8">Homodimer.</text>
</comment>
<dbReference type="InterPro" id="IPR028883">
    <property type="entry name" value="tRNA_aden_deaminase"/>
</dbReference>
<evidence type="ECO:0000256" key="4">
    <source>
        <dbReference type="ARBA" id="ARBA00022723"/>
    </source>
</evidence>
<reference evidence="11" key="3">
    <citation type="submission" date="2020-01" db="EMBL/GenBank/DDBJ databases">
        <authorList>
            <person name="Cousin F.J."/>
            <person name="Le Guellec R."/>
            <person name="Cretenet M."/>
        </authorList>
    </citation>
    <scope>NUCLEOTIDE SEQUENCE</scope>
    <source>
        <strain evidence="11">UCMA 15228</strain>
    </source>
</reference>
<feature type="binding site" evidence="8">
    <location>
        <position position="87"/>
    </location>
    <ligand>
        <name>Zn(2+)</name>
        <dbReference type="ChEBI" id="CHEBI:29105"/>
        <note>catalytic</note>
    </ligand>
</feature>
<dbReference type="InterPro" id="IPR058535">
    <property type="entry name" value="MafB19-deam"/>
</dbReference>
<feature type="domain" description="CMP/dCMP-type deaminase" evidence="9">
    <location>
        <begin position="6"/>
        <end position="131"/>
    </location>
</feature>
<keyword evidence="12" id="KW-1185">Reference proteome</keyword>
<keyword evidence="3 8" id="KW-0819">tRNA processing</keyword>
<reference evidence="11 12" key="1">
    <citation type="journal article" date="2019" name="Syst. Appl. Microbiol.">
        <title>Oenococcus sicerae sp. nov., isolated from French cider.</title>
        <authorList>
            <person name="Cousin F.J."/>
            <person name="Le Guellec R."/>
            <person name="Chagnot C."/>
            <person name="Goux D."/>
            <person name="Dalmasso M."/>
            <person name="Laplace J.M."/>
            <person name="Cretenet M."/>
        </authorList>
    </citation>
    <scope>NUCLEOTIDE SEQUENCE [LARGE SCALE GENOMIC DNA]</scope>
    <source>
        <strain evidence="11 12">UCMA 15228</strain>
    </source>
</reference>
<dbReference type="Pfam" id="PF14437">
    <property type="entry name" value="MafB19-deam"/>
    <property type="match status" value="1"/>
</dbReference>
<dbReference type="GO" id="GO:0008270">
    <property type="term" value="F:zinc ion binding"/>
    <property type="evidence" value="ECO:0007669"/>
    <property type="project" value="UniProtKB-UniRule"/>
</dbReference>
<evidence type="ECO:0000313" key="11">
    <source>
        <dbReference type="EMBL" id="QAS69247.1"/>
    </source>
</evidence>
<dbReference type="EMBL" id="CP029684">
    <property type="protein sequence ID" value="QAS69247.1"/>
    <property type="molecule type" value="Genomic_DNA"/>
</dbReference>
<proteinExistence type="inferred from homology"/>
<dbReference type="InterPro" id="IPR016193">
    <property type="entry name" value="Cytidine_deaminase-like"/>
</dbReference>
<dbReference type="FunFam" id="3.40.140.10:FF:000005">
    <property type="entry name" value="tRNA-specific adenosine deaminase"/>
    <property type="match status" value="1"/>
</dbReference>
<keyword evidence="5 8" id="KW-0378">Hydrolase</keyword>
<dbReference type="InterPro" id="IPR016192">
    <property type="entry name" value="APOBEC/CMP_deaminase_Zn-bd"/>
</dbReference>
<evidence type="ECO:0000256" key="8">
    <source>
        <dbReference type="HAMAP-Rule" id="MF_00972"/>
    </source>
</evidence>
<dbReference type="EC" id="3.5.4.33" evidence="8"/>
<reference evidence="10" key="2">
    <citation type="submission" date="2019-01" db="EMBL/GenBank/DDBJ databases">
        <title>Oenococcus sicerae UCMA17102.</title>
        <authorList>
            <person name="Cousin F.J."/>
            <person name="Le Guellec R."/>
            <person name="Cretenet M."/>
        </authorList>
    </citation>
    <scope>NUCLEOTIDE SEQUENCE</scope>
    <source>
        <strain evidence="10">UCMA17102</strain>
    </source>
</reference>
<dbReference type="PROSITE" id="PS00903">
    <property type="entry name" value="CYT_DCMP_DEAMINASES_1"/>
    <property type="match status" value="1"/>
</dbReference>
<evidence type="ECO:0000256" key="3">
    <source>
        <dbReference type="ARBA" id="ARBA00022694"/>
    </source>
</evidence>
<dbReference type="GO" id="GO:0052717">
    <property type="term" value="F:tRNA-specific adenosine-34 deaminase activity"/>
    <property type="evidence" value="ECO:0007669"/>
    <property type="project" value="UniProtKB-UniRule"/>
</dbReference>
<evidence type="ECO:0000256" key="6">
    <source>
        <dbReference type="ARBA" id="ARBA00022833"/>
    </source>
</evidence>
<dbReference type="AlphaFoldDB" id="A0AAJ1VP01"/>
<comment type="function">
    <text evidence="8">Catalyzes the deamination of adenosine to inosine at the wobble position 34 of tRNA(Arg2).</text>
</comment>
<protein>
    <recommendedName>
        <fullName evidence="8">tRNA-specific adenosine deaminase</fullName>
        <ecNumber evidence="8">3.5.4.33</ecNumber>
    </recommendedName>
</protein>
<dbReference type="Proteomes" id="UP001167919">
    <property type="component" value="Unassembled WGS sequence"/>
</dbReference>
<dbReference type="GO" id="GO:0002100">
    <property type="term" value="P:tRNA wobble adenosine to inosine editing"/>
    <property type="evidence" value="ECO:0007669"/>
    <property type="project" value="UniProtKB-UniRule"/>
</dbReference>
<evidence type="ECO:0000313" key="10">
    <source>
        <dbReference type="EMBL" id="MDN6900754.1"/>
    </source>
</evidence>